<keyword evidence="1" id="KW-0812">Transmembrane</keyword>
<evidence type="ECO:0000313" key="2">
    <source>
        <dbReference type="EMBL" id="PNX71166.1"/>
    </source>
</evidence>
<dbReference type="Proteomes" id="UP000236291">
    <property type="component" value="Unassembled WGS sequence"/>
</dbReference>
<organism evidence="2 3">
    <name type="scientific">Trifolium pratense</name>
    <name type="common">Red clover</name>
    <dbReference type="NCBI Taxonomy" id="57577"/>
    <lineage>
        <taxon>Eukaryota</taxon>
        <taxon>Viridiplantae</taxon>
        <taxon>Streptophyta</taxon>
        <taxon>Embryophyta</taxon>
        <taxon>Tracheophyta</taxon>
        <taxon>Spermatophyta</taxon>
        <taxon>Magnoliopsida</taxon>
        <taxon>eudicotyledons</taxon>
        <taxon>Gunneridae</taxon>
        <taxon>Pentapetalae</taxon>
        <taxon>rosids</taxon>
        <taxon>fabids</taxon>
        <taxon>Fabales</taxon>
        <taxon>Fabaceae</taxon>
        <taxon>Papilionoideae</taxon>
        <taxon>50 kb inversion clade</taxon>
        <taxon>NPAAA clade</taxon>
        <taxon>Hologalegina</taxon>
        <taxon>IRL clade</taxon>
        <taxon>Trifolieae</taxon>
        <taxon>Trifolium</taxon>
    </lineage>
</organism>
<evidence type="ECO:0000313" key="3">
    <source>
        <dbReference type="Proteomes" id="UP000236291"/>
    </source>
</evidence>
<comment type="caution">
    <text evidence="2">The sequence shown here is derived from an EMBL/GenBank/DDBJ whole genome shotgun (WGS) entry which is preliminary data.</text>
</comment>
<gene>
    <name evidence="2" type="ORF">L195_g027037</name>
</gene>
<keyword evidence="1" id="KW-1133">Transmembrane helix</keyword>
<proteinExistence type="predicted"/>
<sequence length="35" mass="3840">MKVWAVQVASICGCVLGALFTSFSLLLVSFHIRLE</sequence>
<evidence type="ECO:0000256" key="1">
    <source>
        <dbReference type="SAM" id="Phobius"/>
    </source>
</evidence>
<protein>
    <submittedName>
        <fullName evidence="2">Uncharacterized protein</fullName>
    </submittedName>
</protein>
<feature type="transmembrane region" description="Helical" evidence="1">
    <location>
        <begin position="6"/>
        <end position="30"/>
    </location>
</feature>
<name>A0A2K3KY10_TRIPR</name>
<reference evidence="2 3" key="1">
    <citation type="journal article" date="2014" name="Am. J. Bot.">
        <title>Genome assembly and annotation for red clover (Trifolium pratense; Fabaceae).</title>
        <authorList>
            <person name="Istvanek J."/>
            <person name="Jaros M."/>
            <person name="Krenek A."/>
            <person name="Repkova J."/>
        </authorList>
    </citation>
    <scope>NUCLEOTIDE SEQUENCE [LARGE SCALE GENOMIC DNA]</scope>
    <source>
        <strain evidence="3">cv. Tatra</strain>
        <tissue evidence="2">Young leaves</tissue>
    </source>
</reference>
<reference evidence="2 3" key="2">
    <citation type="journal article" date="2017" name="Front. Plant Sci.">
        <title>Gene Classification and Mining of Molecular Markers Useful in Red Clover (Trifolium pratense) Breeding.</title>
        <authorList>
            <person name="Istvanek J."/>
            <person name="Dluhosova J."/>
            <person name="Dluhos P."/>
            <person name="Patkova L."/>
            <person name="Nedelnik J."/>
            <person name="Repkova J."/>
        </authorList>
    </citation>
    <scope>NUCLEOTIDE SEQUENCE [LARGE SCALE GENOMIC DNA]</scope>
    <source>
        <strain evidence="3">cv. Tatra</strain>
        <tissue evidence="2">Young leaves</tissue>
    </source>
</reference>
<accession>A0A2K3KY10</accession>
<dbReference type="EMBL" id="ASHM01022967">
    <property type="protein sequence ID" value="PNX71166.1"/>
    <property type="molecule type" value="Genomic_DNA"/>
</dbReference>
<dbReference type="AlphaFoldDB" id="A0A2K3KY10"/>
<keyword evidence="1" id="KW-0472">Membrane</keyword>
<feature type="non-terminal residue" evidence="2">
    <location>
        <position position="35"/>
    </location>
</feature>